<dbReference type="InterPro" id="IPR015421">
    <property type="entry name" value="PyrdxlP-dep_Trfase_major"/>
</dbReference>
<dbReference type="SUPFAM" id="SSF53383">
    <property type="entry name" value="PLP-dependent transferases"/>
    <property type="match status" value="1"/>
</dbReference>
<dbReference type="SUPFAM" id="SSF46785">
    <property type="entry name" value="Winged helix' DNA-binding domain"/>
    <property type="match status" value="1"/>
</dbReference>
<dbReference type="Pfam" id="PF00392">
    <property type="entry name" value="GntR"/>
    <property type="match status" value="1"/>
</dbReference>
<dbReference type="OrthoDB" id="9812645at2"/>
<name>A0A6N6VWR6_9BACT</name>
<keyword evidence="4" id="KW-0238">DNA-binding</keyword>
<dbReference type="InterPro" id="IPR015422">
    <property type="entry name" value="PyrdxlP-dep_Trfase_small"/>
</dbReference>
<dbReference type="InterPro" id="IPR051446">
    <property type="entry name" value="HTH_trans_reg/aminotransferase"/>
</dbReference>
<evidence type="ECO:0000256" key="3">
    <source>
        <dbReference type="ARBA" id="ARBA00023015"/>
    </source>
</evidence>
<dbReference type="Pfam" id="PF00155">
    <property type="entry name" value="Aminotran_1_2"/>
    <property type="match status" value="1"/>
</dbReference>
<dbReference type="CDD" id="cd07377">
    <property type="entry name" value="WHTH_GntR"/>
    <property type="match status" value="1"/>
</dbReference>
<dbReference type="EMBL" id="WFLM01000002">
    <property type="protein sequence ID" value="KAB8039867.1"/>
    <property type="molecule type" value="Genomic_DNA"/>
</dbReference>
<dbReference type="Gene3D" id="3.90.1150.10">
    <property type="entry name" value="Aspartate Aminotransferase, domain 1"/>
    <property type="match status" value="1"/>
</dbReference>
<dbReference type="SMART" id="SM00345">
    <property type="entry name" value="HTH_GNTR"/>
    <property type="match status" value="1"/>
</dbReference>
<comment type="caution">
    <text evidence="7">The sequence shown here is derived from an EMBL/GenBank/DDBJ whole genome shotgun (WGS) entry which is preliminary data.</text>
</comment>
<comment type="similarity">
    <text evidence="1">In the C-terminal section; belongs to the class-I pyridoxal-phosphate-dependent aminotransferase family.</text>
</comment>
<sequence length="495" mass="57183">MAGFRKIYIDSSSDKTYSDQIVEQYIRAIQTGTLLVGAKLPSIRDLSLTLKINKIGVITAYNKLCDGGYIKAKAGSGYYVIYKPQKKYERISDKTVTALNQDPQISAQDFSYQPLFYYSNESITNLGGNDIPKNLGIMEDLRGITRTIFSNNSIIYQYPNRQGYLPLREFIAFELENKGMPIFNAEQVLICNGAIQALNIVLNTYLSPNDYIVIEAPNYEFYFSSFILKKYKHIYLERTPEKINLCEAIKSEIKNKKPKIFILYSNCHNPTSGILSSVERHEIINLAKEVNAIIIEMDIYKGLNYDDFVPPYLSAMDGFNHTIYISSYSKIFAPGVRIGYLASNNEKIQRLILMKTYHEITTSLIDQQIVYEMCIRGILKKHIHKLKDSYRSKRDTLISMLKKTSPQGSKWNHPEAGMHLWFEFPQGEDLKVIEERSFEKKIAIAPGYYFFPNKINCNFMRINFANLEPVQTYNSLETIFTIWRNASSRKWIQKK</sequence>
<dbReference type="Gene3D" id="1.10.10.10">
    <property type="entry name" value="Winged helix-like DNA-binding domain superfamily/Winged helix DNA-binding domain"/>
    <property type="match status" value="1"/>
</dbReference>
<dbReference type="RefSeq" id="WP_153419435.1">
    <property type="nucleotide sequence ID" value="NZ_WFLM01000002.1"/>
</dbReference>
<dbReference type="CDD" id="cd00609">
    <property type="entry name" value="AAT_like"/>
    <property type="match status" value="1"/>
</dbReference>
<dbReference type="PROSITE" id="PS50949">
    <property type="entry name" value="HTH_GNTR"/>
    <property type="match status" value="1"/>
</dbReference>
<dbReference type="AlphaFoldDB" id="A0A6N6VWR6"/>
<keyword evidence="7" id="KW-0808">Transferase</keyword>
<dbReference type="InterPro" id="IPR036388">
    <property type="entry name" value="WH-like_DNA-bd_sf"/>
</dbReference>
<dbReference type="PANTHER" id="PTHR46577:SF2">
    <property type="entry name" value="TRANSCRIPTIONAL REGULATORY PROTEIN"/>
    <property type="match status" value="1"/>
</dbReference>
<dbReference type="GO" id="GO:0003677">
    <property type="term" value="F:DNA binding"/>
    <property type="evidence" value="ECO:0007669"/>
    <property type="project" value="UniProtKB-KW"/>
</dbReference>
<evidence type="ECO:0000313" key="8">
    <source>
        <dbReference type="Proteomes" id="UP000437748"/>
    </source>
</evidence>
<gene>
    <name evidence="7" type="ORF">GCL60_06280</name>
</gene>
<evidence type="ECO:0000256" key="1">
    <source>
        <dbReference type="ARBA" id="ARBA00005384"/>
    </source>
</evidence>
<dbReference type="PANTHER" id="PTHR46577">
    <property type="entry name" value="HTH-TYPE TRANSCRIPTIONAL REGULATORY PROTEIN GABR"/>
    <property type="match status" value="1"/>
</dbReference>
<proteinExistence type="inferred from homology"/>
<dbReference type="Proteomes" id="UP000437748">
    <property type="component" value="Unassembled WGS sequence"/>
</dbReference>
<feature type="domain" description="HTH gntR-type" evidence="6">
    <location>
        <begin position="15"/>
        <end position="83"/>
    </location>
</feature>
<dbReference type="InterPro" id="IPR036390">
    <property type="entry name" value="WH_DNA-bd_sf"/>
</dbReference>
<organism evidence="7 8">
    <name type="scientific">Silvanigrella paludirubra</name>
    <dbReference type="NCBI Taxonomy" id="2499159"/>
    <lineage>
        <taxon>Bacteria</taxon>
        <taxon>Pseudomonadati</taxon>
        <taxon>Bdellovibrionota</taxon>
        <taxon>Oligoflexia</taxon>
        <taxon>Silvanigrellales</taxon>
        <taxon>Silvanigrellaceae</taxon>
        <taxon>Silvanigrella</taxon>
    </lineage>
</organism>
<evidence type="ECO:0000256" key="4">
    <source>
        <dbReference type="ARBA" id="ARBA00023125"/>
    </source>
</evidence>
<keyword evidence="3" id="KW-0805">Transcription regulation</keyword>
<protein>
    <submittedName>
        <fullName evidence="7">Aminotransferase class I/II-fold pyridoxal phosphate-dependent enzyme</fullName>
    </submittedName>
</protein>
<keyword evidence="5" id="KW-0804">Transcription</keyword>
<dbReference type="Gene3D" id="3.40.640.10">
    <property type="entry name" value="Type I PLP-dependent aspartate aminotransferase-like (Major domain)"/>
    <property type="match status" value="1"/>
</dbReference>
<dbReference type="GO" id="GO:0003700">
    <property type="term" value="F:DNA-binding transcription factor activity"/>
    <property type="evidence" value="ECO:0007669"/>
    <property type="project" value="InterPro"/>
</dbReference>
<reference evidence="7 8" key="1">
    <citation type="submission" date="2019-10" db="EMBL/GenBank/DDBJ databases">
        <title>New species of Slilvanegrellaceae.</title>
        <authorList>
            <person name="Pitt A."/>
            <person name="Hahn M.W."/>
        </authorList>
    </citation>
    <scope>NUCLEOTIDE SEQUENCE [LARGE SCALE GENOMIC DNA]</scope>
    <source>
        <strain evidence="7 8">SP-Ram-0.45-NSY-1</strain>
    </source>
</reference>
<keyword evidence="2" id="KW-0663">Pyridoxal phosphate</keyword>
<dbReference type="InterPro" id="IPR015424">
    <property type="entry name" value="PyrdxlP-dep_Trfase"/>
</dbReference>
<dbReference type="InterPro" id="IPR000524">
    <property type="entry name" value="Tscrpt_reg_HTH_GntR"/>
</dbReference>
<keyword evidence="8" id="KW-1185">Reference proteome</keyword>
<dbReference type="GO" id="GO:0008483">
    <property type="term" value="F:transaminase activity"/>
    <property type="evidence" value="ECO:0007669"/>
    <property type="project" value="UniProtKB-KW"/>
</dbReference>
<evidence type="ECO:0000256" key="5">
    <source>
        <dbReference type="ARBA" id="ARBA00023163"/>
    </source>
</evidence>
<evidence type="ECO:0000259" key="6">
    <source>
        <dbReference type="PROSITE" id="PS50949"/>
    </source>
</evidence>
<dbReference type="GO" id="GO:0030170">
    <property type="term" value="F:pyridoxal phosphate binding"/>
    <property type="evidence" value="ECO:0007669"/>
    <property type="project" value="InterPro"/>
</dbReference>
<accession>A0A6N6VWR6</accession>
<evidence type="ECO:0000313" key="7">
    <source>
        <dbReference type="EMBL" id="KAB8039867.1"/>
    </source>
</evidence>
<dbReference type="InterPro" id="IPR004839">
    <property type="entry name" value="Aminotransferase_I/II_large"/>
</dbReference>
<keyword evidence="7" id="KW-0032">Aminotransferase</keyword>
<evidence type="ECO:0000256" key="2">
    <source>
        <dbReference type="ARBA" id="ARBA00022898"/>
    </source>
</evidence>